<feature type="region of interest" description="Disordered" evidence="1">
    <location>
        <begin position="110"/>
        <end position="153"/>
    </location>
</feature>
<name>A0AAD7DVY0_9AGAR</name>
<dbReference type="Proteomes" id="UP001215598">
    <property type="component" value="Unassembled WGS sequence"/>
</dbReference>
<reference evidence="2" key="1">
    <citation type="submission" date="2023-03" db="EMBL/GenBank/DDBJ databases">
        <title>Massive genome expansion in bonnet fungi (Mycena s.s.) driven by repeated elements and novel gene families across ecological guilds.</title>
        <authorList>
            <consortium name="Lawrence Berkeley National Laboratory"/>
            <person name="Harder C.B."/>
            <person name="Miyauchi S."/>
            <person name="Viragh M."/>
            <person name="Kuo A."/>
            <person name="Thoen E."/>
            <person name="Andreopoulos B."/>
            <person name="Lu D."/>
            <person name="Skrede I."/>
            <person name="Drula E."/>
            <person name="Henrissat B."/>
            <person name="Morin E."/>
            <person name="Kohler A."/>
            <person name="Barry K."/>
            <person name="LaButti K."/>
            <person name="Morin E."/>
            <person name="Salamov A."/>
            <person name="Lipzen A."/>
            <person name="Mereny Z."/>
            <person name="Hegedus B."/>
            <person name="Baldrian P."/>
            <person name="Stursova M."/>
            <person name="Weitz H."/>
            <person name="Taylor A."/>
            <person name="Grigoriev I.V."/>
            <person name="Nagy L.G."/>
            <person name="Martin F."/>
            <person name="Kauserud H."/>
        </authorList>
    </citation>
    <scope>NUCLEOTIDE SEQUENCE</scope>
    <source>
        <strain evidence="2">CBHHK182m</strain>
    </source>
</reference>
<dbReference type="AlphaFoldDB" id="A0AAD7DVY0"/>
<accession>A0AAD7DVY0</accession>
<sequence>MLPMRFKEDRFCTLTPSILWHILTAESTPNFGRLVNRSCPDLNDLTVPNLSPTAYKVSAVYSLRNEPTIPQKMAAPACAILGAFTLVDFQGHVLNVANAVNPVISQTRNPTATTNQQWPVGIGDRKQRPRRPRIQPIGTTGRSRSGLGHDRQPTQSHIHAGLGRAHHQHCVRTRANTVNPVISQTRNPTATTIQQFHGWGDGACADLGDGEQEHDLSTDSMIQAFSDTSDLPKHSLTSIFLNLPTDF</sequence>
<evidence type="ECO:0000256" key="1">
    <source>
        <dbReference type="SAM" id="MobiDB-lite"/>
    </source>
</evidence>
<evidence type="ECO:0000313" key="3">
    <source>
        <dbReference type="Proteomes" id="UP001215598"/>
    </source>
</evidence>
<dbReference type="EMBL" id="JARKIB010000542">
    <property type="protein sequence ID" value="KAJ7701016.1"/>
    <property type="molecule type" value="Genomic_DNA"/>
</dbReference>
<keyword evidence="3" id="KW-1185">Reference proteome</keyword>
<evidence type="ECO:0000313" key="2">
    <source>
        <dbReference type="EMBL" id="KAJ7701016.1"/>
    </source>
</evidence>
<organism evidence="2 3">
    <name type="scientific">Mycena metata</name>
    <dbReference type="NCBI Taxonomy" id="1033252"/>
    <lineage>
        <taxon>Eukaryota</taxon>
        <taxon>Fungi</taxon>
        <taxon>Dikarya</taxon>
        <taxon>Basidiomycota</taxon>
        <taxon>Agaricomycotina</taxon>
        <taxon>Agaricomycetes</taxon>
        <taxon>Agaricomycetidae</taxon>
        <taxon>Agaricales</taxon>
        <taxon>Marasmiineae</taxon>
        <taxon>Mycenaceae</taxon>
        <taxon>Mycena</taxon>
    </lineage>
</organism>
<comment type="caution">
    <text evidence="2">The sequence shown here is derived from an EMBL/GenBank/DDBJ whole genome shotgun (WGS) entry which is preliminary data.</text>
</comment>
<proteinExistence type="predicted"/>
<protein>
    <submittedName>
        <fullName evidence="2">Uncharacterized protein</fullName>
    </submittedName>
</protein>
<gene>
    <name evidence="2" type="ORF">B0H16DRAFT_1705517</name>
</gene>